<evidence type="ECO:0000259" key="15">
    <source>
        <dbReference type="Pfam" id="PF00593"/>
    </source>
</evidence>
<proteinExistence type="inferred from homology"/>
<dbReference type="InterPro" id="IPR039426">
    <property type="entry name" value="TonB-dep_rcpt-like"/>
</dbReference>
<reference evidence="18" key="1">
    <citation type="journal article" date="2019" name="Int. J. Syst. Evol. Microbiol.">
        <title>The Global Catalogue of Microorganisms (GCM) 10K type strain sequencing project: providing services to taxonomists for standard genome sequencing and annotation.</title>
        <authorList>
            <consortium name="The Broad Institute Genomics Platform"/>
            <consortium name="The Broad Institute Genome Sequencing Center for Infectious Disease"/>
            <person name="Wu L."/>
            <person name="Ma J."/>
        </authorList>
    </citation>
    <scope>NUCLEOTIDE SEQUENCE [LARGE SCALE GENOMIC DNA]</scope>
    <source>
        <strain evidence="18">CCUG 30340</strain>
    </source>
</reference>
<dbReference type="PANTHER" id="PTHR30069:SF29">
    <property type="entry name" value="HEMOGLOBIN AND HEMOGLOBIN-HAPTOGLOBIN-BINDING PROTEIN 1-RELATED"/>
    <property type="match status" value="1"/>
</dbReference>
<keyword evidence="4 11" id="KW-1134">Transmembrane beta strand</keyword>
<gene>
    <name evidence="17" type="ORF">ACFO6Q_19215</name>
</gene>
<dbReference type="InterPro" id="IPR012910">
    <property type="entry name" value="Plug_dom"/>
</dbReference>
<keyword evidence="3 11" id="KW-0813">Transport</keyword>
<evidence type="ECO:0000313" key="17">
    <source>
        <dbReference type="EMBL" id="MFC4822459.1"/>
    </source>
</evidence>
<comment type="subcellular location">
    <subcellularLocation>
        <location evidence="1 11">Cell outer membrane</location>
        <topology evidence="1 11">Multi-pass membrane protein</topology>
    </subcellularLocation>
</comment>
<keyword evidence="6 14" id="KW-0732">Signal</keyword>
<evidence type="ECO:0000256" key="5">
    <source>
        <dbReference type="ARBA" id="ARBA00022692"/>
    </source>
</evidence>
<sequence>MRRSLFACLMAAAAAPVGADEVTASEPAAEAEARRRKDAGGEAIALQQVQVTATRRPESGFDVSSGVTVVGPDEIAARAPQTVADYLRGQPGAFVQSTTPGQAIPIVRGLKGSEVLHMVDGFRLNTAFFRNSPNQYFALVDAQNVERVEVVRGPSSTLYGSDAMGGVVQVITPEQRFDGDGWGGRGHFRTQLASGDLSKLARVDGAAGRQDFSISGGVTWQDVGERRRGDGPRLPHTQFRAWAADTKLIWNLAPEHELMFNAQYLKQPKTPRFDELVPGFHQETANSDEFYFEPNDRLFAHARYRWNAMNVAFDTAELHLGYQEINDDRRSRGAGSANRDLEQNRDRLRGFTGSFTKQIGAHALAYGFEAYWDTVDSRRTRVNVDSGAASTRAPRFPDGSTMDSFALYLDDSIELAPRWQLDLGARYSRFEIELPANGGIGSKLDPDDVTGNAGLTFKATDTLHLVTNLGRGFRAPNIFDLGVFGDRPGGRFAIPNADLKPETVVTWDVGVKYDTPGFQAEAFLWRSNYKDKITSVDIGEDEEGRILVQNRNVTELKLWGAEIGARWTVNEALTAYGVLNLTRGEEEYTGDRYDADRIPPLNGRLGVEWRVAPHWDVEAWALYAARQDRLSPRDLEDPRVNPAGTAGWNTWNVRVGWDFAPGATLGLRLENLADRRYREHGSGLDEVGRSAVLTLDWRF</sequence>
<dbReference type="Gene3D" id="2.40.170.20">
    <property type="entry name" value="TonB-dependent receptor, beta-barrel domain"/>
    <property type="match status" value="1"/>
</dbReference>
<feature type="signal peptide" evidence="14">
    <location>
        <begin position="1"/>
        <end position="19"/>
    </location>
</feature>
<dbReference type="RefSeq" id="WP_380022767.1">
    <property type="nucleotide sequence ID" value="NZ_JBHSHD010000017.1"/>
</dbReference>
<keyword evidence="8 11" id="KW-0472">Membrane</keyword>
<keyword evidence="18" id="KW-1185">Reference proteome</keyword>
<name>A0ABV9R188_9GAMM</name>
<dbReference type="PROSITE" id="PS52016">
    <property type="entry name" value="TONB_DEPENDENT_REC_3"/>
    <property type="match status" value="1"/>
</dbReference>
<dbReference type="EMBL" id="JBHSHD010000017">
    <property type="protein sequence ID" value="MFC4822459.1"/>
    <property type="molecule type" value="Genomic_DNA"/>
</dbReference>
<evidence type="ECO:0000256" key="3">
    <source>
        <dbReference type="ARBA" id="ARBA00022448"/>
    </source>
</evidence>
<keyword evidence="7 13" id="KW-0798">TonB box</keyword>
<evidence type="ECO:0000256" key="8">
    <source>
        <dbReference type="ARBA" id="ARBA00023136"/>
    </source>
</evidence>
<feature type="domain" description="TonB-dependent receptor-like beta-barrel" evidence="15">
    <location>
        <begin position="261"/>
        <end position="672"/>
    </location>
</feature>
<evidence type="ECO:0000256" key="6">
    <source>
        <dbReference type="ARBA" id="ARBA00022729"/>
    </source>
</evidence>
<protein>
    <submittedName>
        <fullName evidence="17">TonB-dependent receptor plug domain-containing protein</fullName>
    </submittedName>
</protein>
<dbReference type="PANTHER" id="PTHR30069">
    <property type="entry name" value="TONB-DEPENDENT OUTER MEMBRANE RECEPTOR"/>
    <property type="match status" value="1"/>
</dbReference>
<evidence type="ECO:0000313" key="18">
    <source>
        <dbReference type="Proteomes" id="UP001595886"/>
    </source>
</evidence>
<evidence type="ECO:0000256" key="9">
    <source>
        <dbReference type="ARBA" id="ARBA00023170"/>
    </source>
</evidence>
<keyword evidence="10 11" id="KW-0998">Cell outer membrane</keyword>
<dbReference type="InterPro" id="IPR037066">
    <property type="entry name" value="Plug_dom_sf"/>
</dbReference>
<evidence type="ECO:0000256" key="2">
    <source>
        <dbReference type="ARBA" id="ARBA00008143"/>
    </source>
</evidence>
<evidence type="ECO:0000256" key="14">
    <source>
        <dbReference type="SAM" id="SignalP"/>
    </source>
</evidence>
<evidence type="ECO:0000259" key="16">
    <source>
        <dbReference type="Pfam" id="PF07715"/>
    </source>
</evidence>
<evidence type="ECO:0000256" key="1">
    <source>
        <dbReference type="ARBA" id="ARBA00004571"/>
    </source>
</evidence>
<evidence type="ECO:0000256" key="4">
    <source>
        <dbReference type="ARBA" id="ARBA00022452"/>
    </source>
</evidence>
<feature type="domain" description="TonB-dependent receptor plug" evidence="16">
    <location>
        <begin position="62"/>
        <end position="167"/>
    </location>
</feature>
<keyword evidence="5 11" id="KW-0812">Transmembrane</keyword>
<evidence type="ECO:0000256" key="7">
    <source>
        <dbReference type="ARBA" id="ARBA00023077"/>
    </source>
</evidence>
<evidence type="ECO:0000256" key="11">
    <source>
        <dbReference type="PROSITE-ProRule" id="PRU01360"/>
    </source>
</evidence>
<dbReference type="InterPro" id="IPR010917">
    <property type="entry name" value="TonB_rcpt_CS"/>
</dbReference>
<comment type="caution">
    <text evidence="17">The sequence shown here is derived from an EMBL/GenBank/DDBJ whole genome shotgun (WGS) entry which is preliminary data.</text>
</comment>
<comment type="similarity">
    <text evidence="2">Belongs to the TonB-dependent receptor family. Hemoglobin/haptoglobin binding protein subfamily.</text>
</comment>
<dbReference type="PROSITE" id="PS01156">
    <property type="entry name" value="TONB_DEPENDENT_REC_2"/>
    <property type="match status" value="1"/>
</dbReference>
<dbReference type="Pfam" id="PF07715">
    <property type="entry name" value="Plug"/>
    <property type="match status" value="1"/>
</dbReference>
<dbReference type="SUPFAM" id="SSF56935">
    <property type="entry name" value="Porins"/>
    <property type="match status" value="1"/>
</dbReference>
<dbReference type="Pfam" id="PF00593">
    <property type="entry name" value="TonB_dep_Rec_b-barrel"/>
    <property type="match status" value="1"/>
</dbReference>
<organism evidence="17 18">
    <name type="scientific">Dokdonella ginsengisoli</name>
    <dbReference type="NCBI Taxonomy" id="363846"/>
    <lineage>
        <taxon>Bacteria</taxon>
        <taxon>Pseudomonadati</taxon>
        <taxon>Pseudomonadota</taxon>
        <taxon>Gammaproteobacteria</taxon>
        <taxon>Lysobacterales</taxon>
        <taxon>Rhodanobacteraceae</taxon>
        <taxon>Dokdonella</taxon>
    </lineage>
</organism>
<evidence type="ECO:0000256" key="12">
    <source>
        <dbReference type="PROSITE-ProRule" id="PRU10144"/>
    </source>
</evidence>
<dbReference type="CDD" id="cd01347">
    <property type="entry name" value="ligand_gated_channel"/>
    <property type="match status" value="1"/>
</dbReference>
<dbReference type="Proteomes" id="UP001595886">
    <property type="component" value="Unassembled WGS sequence"/>
</dbReference>
<evidence type="ECO:0000256" key="10">
    <source>
        <dbReference type="ARBA" id="ARBA00023237"/>
    </source>
</evidence>
<evidence type="ECO:0000256" key="13">
    <source>
        <dbReference type="RuleBase" id="RU003357"/>
    </source>
</evidence>
<dbReference type="Gene3D" id="2.170.130.10">
    <property type="entry name" value="TonB-dependent receptor, plug domain"/>
    <property type="match status" value="1"/>
</dbReference>
<accession>A0ABV9R188</accession>
<feature type="short sequence motif" description="TonB C-terminal box" evidence="12">
    <location>
        <begin position="682"/>
        <end position="699"/>
    </location>
</feature>
<dbReference type="InterPro" id="IPR036942">
    <property type="entry name" value="Beta-barrel_TonB_sf"/>
</dbReference>
<dbReference type="InterPro" id="IPR000531">
    <property type="entry name" value="Beta-barrel_TonB"/>
</dbReference>
<keyword evidence="9 17" id="KW-0675">Receptor</keyword>
<feature type="chain" id="PRO_5045535037" evidence="14">
    <location>
        <begin position="20"/>
        <end position="699"/>
    </location>
</feature>